<evidence type="ECO:0000313" key="3">
    <source>
        <dbReference type="Proteomes" id="UP000827986"/>
    </source>
</evidence>
<dbReference type="EMBL" id="JAHDVG010000485">
    <property type="protein sequence ID" value="KAH1169443.1"/>
    <property type="molecule type" value="Genomic_DNA"/>
</dbReference>
<reference evidence="2" key="1">
    <citation type="submission" date="2021-09" db="EMBL/GenBank/DDBJ databases">
        <title>The genome of Mauremys mutica provides insights into the evolution of semi-aquatic lifestyle.</title>
        <authorList>
            <person name="Gong S."/>
            <person name="Gao Y."/>
        </authorList>
    </citation>
    <scope>NUCLEOTIDE SEQUENCE</scope>
    <source>
        <strain evidence="2">MM-2020</strain>
        <tissue evidence="2">Muscle</tissue>
    </source>
</reference>
<gene>
    <name evidence="2" type="ORF">KIL84_014033</name>
</gene>
<sequence length="168" mass="18542">MIKGKERETRRQRKGGERKRHRRRGTSAVAAERRDEADGEAPAAVCCREGRKAVAVAETGLAGWLSERGGGSGKGEAVGVWRRWRESFLQLHFRSAFCSERERDTHRILPPPPPPPARYRLTVPKLPPLPRSHTLTRTEGEAVAVAAGQWQRPPGSVCVSEPVLPGPC</sequence>
<accession>A0A9D3WZ18</accession>
<protein>
    <submittedName>
        <fullName evidence="2">Uncharacterized protein</fullName>
    </submittedName>
</protein>
<evidence type="ECO:0000313" key="2">
    <source>
        <dbReference type="EMBL" id="KAH1169443.1"/>
    </source>
</evidence>
<evidence type="ECO:0000256" key="1">
    <source>
        <dbReference type="SAM" id="MobiDB-lite"/>
    </source>
</evidence>
<comment type="caution">
    <text evidence="2">The sequence shown here is derived from an EMBL/GenBank/DDBJ whole genome shotgun (WGS) entry which is preliminary data.</text>
</comment>
<name>A0A9D3WZ18_9SAUR</name>
<dbReference type="AlphaFoldDB" id="A0A9D3WZ18"/>
<organism evidence="2 3">
    <name type="scientific">Mauremys mutica</name>
    <name type="common">yellowpond turtle</name>
    <dbReference type="NCBI Taxonomy" id="74926"/>
    <lineage>
        <taxon>Eukaryota</taxon>
        <taxon>Metazoa</taxon>
        <taxon>Chordata</taxon>
        <taxon>Craniata</taxon>
        <taxon>Vertebrata</taxon>
        <taxon>Euteleostomi</taxon>
        <taxon>Archelosauria</taxon>
        <taxon>Testudinata</taxon>
        <taxon>Testudines</taxon>
        <taxon>Cryptodira</taxon>
        <taxon>Durocryptodira</taxon>
        <taxon>Testudinoidea</taxon>
        <taxon>Geoemydidae</taxon>
        <taxon>Geoemydinae</taxon>
        <taxon>Mauremys</taxon>
    </lineage>
</organism>
<feature type="region of interest" description="Disordered" evidence="1">
    <location>
        <begin position="1"/>
        <end position="42"/>
    </location>
</feature>
<dbReference type="Proteomes" id="UP000827986">
    <property type="component" value="Unassembled WGS sequence"/>
</dbReference>
<feature type="compositionally biased region" description="Basic residues" evidence="1">
    <location>
        <begin position="10"/>
        <end position="25"/>
    </location>
</feature>
<proteinExistence type="predicted"/>
<keyword evidence="3" id="KW-1185">Reference proteome</keyword>